<name>A0A6C2YGV7_9BACT</name>
<evidence type="ECO:0000313" key="3">
    <source>
        <dbReference type="EMBL" id="VIP00594.1"/>
    </source>
</evidence>
<dbReference type="InterPro" id="IPR000073">
    <property type="entry name" value="AB_hydrolase_1"/>
</dbReference>
<dbReference type="Proteomes" id="UP000464378">
    <property type="component" value="Chromosome"/>
</dbReference>
<keyword evidence="1" id="KW-1133">Transmembrane helix</keyword>
<keyword evidence="3" id="KW-0378">Hydrolase</keyword>
<keyword evidence="4" id="KW-1185">Reference proteome</keyword>
<gene>
    <name evidence="3" type="ORF">GMBLW1_33660</name>
</gene>
<dbReference type="AlphaFoldDB" id="A0A6C2YGV7"/>
<dbReference type="RefSeq" id="WP_232055871.1">
    <property type="nucleotide sequence ID" value="NZ_LR593887.1"/>
</dbReference>
<dbReference type="EMBL" id="LR586016">
    <property type="protein sequence ID" value="VIP00594.1"/>
    <property type="molecule type" value="Genomic_DNA"/>
</dbReference>
<dbReference type="InterPro" id="IPR029058">
    <property type="entry name" value="AB_hydrolase_fold"/>
</dbReference>
<keyword evidence="1" id="KW-0472">Membrane</keyword>
<dbReference type="InterPro" id="IPR052920">
    <property type="entry name" value="DNA-binding_regulatory"/>
</dbReference>
<evidence type="ECO:0000256" key="1">
    <source>
        <dbReference type="SAM" id="Phobius"/>
    </source>
</evidence>
<protein>
    <recommendedName>
        <fullName evidence="2">AB hydrolase-1 domain-containing protein</fullName>
    </recommendedName>
</protein>
<dbReference type="GO" id="GO:0016787">
    <property type="term" value="F:hydrolase activity"/>
    <property type="evidence" value="ECO:0007669"/>
    <property type="project" value="UniProtKB-KW"/>
</dbReference>
<sequence>MNGVFAGILLMALPLLVVVAALTALHYYLRRRYLDYLVRIFQEKPLFVIPRGQPQPDAEDITLHSPDGITLRACYLHTTQPRKGVILFGLEFGSNRWSCQSYCDYLLAAGYDVFACEVRNQGDSTKQPSYATLQWATNLDLLDTQTALAYLKSRPDADSRGVGLFGISKGGTLGLLAAANDPFIRCAVTDGAFATYSTMVPYMRQWIAIYNNRYWVQKLLPAWFYGQLALVGIRRVERAQKLRYLHLESAVQQFGRPWLMIHGEQDSYIKPQMAREVFDYAAPPCEFWLVEKAKHNQALHVAGDAYRSRVLAFFDQYLAQAVPVVPFRRRGTPHPEVTGSLAEH</sequence>
<accession>A0A6C2YGV7</accession>
<reference evidence="3" key="1">
    <citation type="submission" date="2019-04" db="EMBL/GenBank/DDBJ databases">
        <authorList>
            <consortium name="Science for Life Laboratories"/>
        </authorList>
    </citation>
    <scope>NUCLEOTIDE SEQUENCE</scope>
    <source>
        <strain evidence="3">MBLW1</strain>
    </source>
</reference>
<dbReference type="InParanoid" id="A0A6C2YGV7"/>
<dbReference type="Gene3D" id="3.40.50.1820">
    <property type="entry name" value="alpha/beta hydrolase"/>
    <property type="match status" value="1"/>
</dbReference>
<dbReference type="SUPFAM" id="SSF53474">
    <property type="entry name" value="alpha/beta-Hydrolases"/>
    <property type="match status" value="1"/>
</dbReference>
<evidence type="ECO:0000259" key="2">
    <source>
        <dbReference type="Pfam" id="PF12697"/>
    </source>
</evidence>
<feature type="domain" description="AB hydrolase-1" evidence="2">
    <location>
        <begin position="102"/>
        <end position="304"/>
    </location>
</feature>
<dbReference type="Pfam" id="PF12697">
    <property type="entry name" value="Abhydrolase_6"/>
    <property type="match status" value="1"/>
</dbReference>
<keyword evidence="1" id="KW-0812">Transmembrane</keyword>
<dbReference type="PANTHER" id="PTHR43358">
    <property type="entry name" value="ALPHA/BETA-HYDROLASE"/>
    <property type="match status" value="1"/>
</dbReference>
<evidence type="ECO:0000313" key="4">
    <source>
        <dbReference type="Proteomes" id="UP000464378"/>
    </source>
</evidence>
<dbReference type="KEGG" id="tim:GMBLW1_33660"/>
<feature type="transmembrane region" description="Helical" evidence="1">
    <location>
        <begin position="6"/>
        <end position="29"/>
    </location>
</feature>
<dbReference type="EMBL" id="LR593887">
    <property type="protein sequence ID" value="VTR96606.1"/>
    <property type="molecule type" value="Genomic_DNA"/>
</dbReference>
<proteinExistence type="predicted"/>
<organism evidence="3">
    <name type="scientific">Tuwongella immobilis</name>
    <dbReference type="NCBI Taxonomy" id="692036"/>
    <lineage>
        <taxon>Bacteria</taxon>
        <taxon>Pseudomonadati</taxon>
        <taxon>Planctomycetota</taxon>
        <taxon>Planctomycetia</taxon>
        <taxon>Gemmatales</taxon>
        <taxon>Gemmataceae</taxon>
        <taxon>Tuwongella</taxon>
    </lineage>
</organism>
<dbReference type="PANTHER" id="PTHR43358:SF4">
    <property type="entry name" value="ALPHA_BETA HYDROLASE FOLD-1 DOMAIN-CONTAINING PROTEIN"/>
    <property type="match status" value="1"/>
</dbReference>